<protein>
    <submittedName>
        <fullName evidence="4">Tetratricopeptide repeat protein</fullName>
    </submittedName>
    <submittedName>
        <fullName evidence="3">Type IV pilus biogenesis/stability protein PilW</fullName>
    </submittedName>
</protein>
<dbReference type="PROSITE" id="PS51257">
    <property type="entry name" value="PROKAR_LIPOPROTEIN"/>
    <property type="match status" value="1"/>
</dbReference>
<dbReference type="STRING" id="1396826.PHA8399_00021"/>
<evidence type="ECO:0000256" key="1">
    <source>
        <dbReference type="PROSITE-ProRule" id="PRU00339"/>
    </source>
</evidence>
<gene>
    <name evidence="4" type="ORF">K3718_13210</name>
    <name evidence="3" type="ORF">PHA8399_00021</name>
</gene>
<dbReference type="Pfam" id="PF13432">
    <property type="entry name" value="TPR_16"/>
    <property type="match status" value="1"/>
</dbReference>
<dbReference type="SUPFAM" id="SSF48452">
    <property type="entry name" value="TPR-like"/>
    <property type="match status" value="1"/>
</dbReference>
<proteinExistence type="predicted"/>
<sequence length="196" mass="20724">MTSQGRAAPVRLSRALAAASVLALAAACAPGGLKQDTGSPWAPGADHRKTAEDGLQVGHRLMAAGEHELALEAFTRAALDQGLTAEVLSGMGSAKLGLRRLGQAEDLLRQAVDADPAWPEPMNNLGVVLMERGKTAEAVQVFQRAYALDNGESDAIRDNLRLALAKLDDPAHTEPQNQDYKLVRQGGGSYLIRPTP</sequence>
<keyword evidence="2" id="KW-0732">Signal</keyword>
<reference evidence="3 5" key="1">
    <citation type="submission" date="2015-09" db="EMBL/GenBank/DDBJ databases">
        <authorList>
            <consortium name="Swine Surveillance"/>
        </authorList>
    </citation>
    <scope>NUCLEOTIDE SEQUENCE [LARGE SCALE GENOMIC DNA]</scope>
    <source>
        <strain evidence="3 5">CECT 8399</strain>
    </source>
</reference>
<dbReference type="InterPro" id="IPR019734">
    <property type="entry name" value="TPR_rpt"/>
</dbReference>
<organism evidence="3 5">
    <name type="scientific">Leisingera aquaemixtae</name>
    <dbReference type="NCBI Taxonomy" id="1396826"/>
    <lineage>
        <taxon>Bacteria</taxon>
        <taxon>Pseudomonadati</taxon>
        <taxon>Pseudomonadota</taxon>
        <taxon>Alphaproteobacteria</taxon>
        <taxon>Rhodobacterales</taxon>
        <taxon>Roseobacteraceae</taxon>
        <taxon>Leisingera</taxon>
    </lineage>
</organism>
<dbReference type="RefSeq" id="WP_082649406.1">
    <property type="nucleotide sequence ID" value="NZ_CP081031.1"/>
</dbReference>
<feature type="repeat" description="TPR" evidence="1">
    <location>
        <begin position="119"/>
        <end position="152"/>
    </location>
</feature>
<evidence type="ECO:0000313" key="5">
    <source>
        <dbReference type="Proteomes" id="UP000051326"/>
    </source>
</evidence>
<dbReference type="Proteomes" id="UP001058514">
    <property type="component" value="Chromosome"/>
</dbReference>
<accession>A0A0P1HTL5</accession>
<feature type="chain" id="PRO_5006064619" evidence="2">
    <location>
        <begin position="26"/>
        <end position="196"/>
    </location>
</feature>
<dbReference type="InterPro" id="IPR011990">
    <property type="entry name" value="TPR-like_helical_dom_sf"/>
</dbReference>
<evidence type="ECO:0000313" key="3">
    <source>
        <dbReference type="EMBL" id="CUH97918.1"/>
    </source>
</evidence>
<reference evidence="4" key="2">
    <citation type="submission" date="2021-08" db="EMBL/GenBank/DDBJ databases">
        <authorList>
            <person name="Nwanade C."/>
            <person name="Wang M."/>
            <person name="Masoudi A."/>
            <person name="Yu Z."/>
            <person name="Liu J."/>
        </authorList>
    </citation>
    <scope>NUCLEOTIDE SEQUENCE</scope>
    <source>
        <strain evidence="4">S166</strain>
    </source>
</reference>
<dbReference type="AlphaFoldDB" id="A0A0P1HTL5"/>
<keyword evidence="6" id="KW-1185">Reference proteome</keyword>
<name>A0A0P1HTL5_9RHOB</name>
<dbReference type="EMBL" id="CP081051">
    <property type="protein sequence ID" value="UWQ40508.1"/>
    <property type="molecule type" value="Genomic_DNA"/>
</dbReference>
<evidence type="ECO:0000256" key="2">
    <source>
        <dbReference type="SAM" id="SignalP"/>
    </source>
</evidence>
<dbReference type="SMART" id="SM00028">
    <property type="entry name" value="TPR"/>
    <property type="match status" value="2"/>
</dbReference>
<keyword evidence="1" id="KW-0802">TPR repeat</keyword>
<dbReference type="Gene3D" id="1.25.40.10">
    <property type="entry name" value="Tetratricopeptide repeat domain"/>
    <property type="match status" value="1"/>
</dbReference>
<evidence type="ECO:0000313" key="6">
    <source>
        <dbReference type="Proteomes" id="UP001058514"/>
    </source>
</evidence>
<dbReference type="EMBL" id="CYSR01000002">
    <property type="protein sequence ID" value="CUH97918.1"/>
    <property type="molecule type" value="Genomic_DNA"/>
</dbReference>
<dbReference type="Proteomes" id="UP000051326">
    <property type="component" value="Unassembled WGS sequence"/>
</dbReference>
<dbReference type="PROSITE" id="PS50005">
    <property type="entry name" value="TPR"/>
    <property type="match status" value="1"/>
</dbReference>
<feature type="signal peptide" evidence="2">
    <location>
        <begin position="1"/>
        <end position="25"/>
    </location>
</feature>
<evidence type="ECO:0000313" key="4">
    <source>
        <dbReference type="EMBL" id="UWQ40508.1"/>
    </source>
</evidence>